<protein>
    <recommendedName>
        <fullName evidence="1">Sm domain-containing protein</fullName>
    </recommendedName>
</protein>
<gene>
    <name evidence="2" type="ORF">J3Q64DRAFT_1157520</name>
</gene>
<dbReference type="EMBL" id="JBCLYO010000014">
    <property type="protein sequence ID" value="KAL0083067.1"/>
    <property type="molecule type" value="Genomic_DNA"/>
</dbReference>
<name>A0ABR3AWB4_PHYBL</name>
<proteinExistence type="predicted"/>
<accession>A0ABR3AWB4</accession>
<keyword evidence="3" id="KW-1185">Reference proteome</keyword>
<evidence type="ECO:0000259" key="1">
    <source>
        <dbReference type="SMART" id="SM00651"/>
    </source>
</evidence>
<dbReference type="CDD" id="cd06168">
    <property type="entry name" value="LSMD1"/>
    <property type="match status" value="1"/>
</dbReference>
<dbReference type="InterPro" id="IPR010920">
    <property type="entry name" value="LSM_dom_sf"/>
</dbReference>
<organism evidence="2 3">
    <name type="scientific">Phycomyces blakesleeanus</name>
    <dbReference type="NCBI Taxonomy" id="4837"/>
    <lineage>
        <taxon>Eukaryota</taxon>
        <taxon>Fungi</taxon>
        <taxon>Fungi incertae sedis</taxon>
        <taxon>Mucoromycota</taxon>
        <taxon>Mucoromycotina</taxon>
        <taxon>Mucoromycetes</taxon>
        <taxon>Mucorales</taxon>
        <taxon>Phycomycetaceae</taxon>
        <taxon>Phycomyces</taxon>
    </lineage>
</organism>
<reference evidence="2 3" key="1">
    <citation type="submission" date="2024-04" db="EMBL/GenBank/DDBJ databases">
        <title>Symmetric and asymmetric DNA N6-adenine methylation regulates different biological responses in Mucorales.</title>
        <authorList>
            <consortium name="Lawrence Berkeley National Laboratory"/>
            <person name="Lax C."/>
            <person name="Mondo S.J."/>
            <person name="Osorio-Concepcion M."/>
            <person name="Muszewska A."/>
            <person name="Corrochano-Luque M."/>
            <person name="Gutierrez G."/>
            <person name="Riley R."/>
            <person name="Lipzen A."/>
            <person name="Guo J."/>
            <person name="Hundley H."/>
            <person name="Amirebrahimi M."/>
            <person name="Ng V."/>
            <person name="Lorenzo-Gutierrez D."/>
            <person name="Binder U."/>
            <person name="Yang J."/>
            <person name="Song Y."/>
            <person name="Canovas D."/>
            <person name="Navarro E."/>
            <person name="Freitag M."/>
            <person name="Gabaldon T."/>
            <person name="Grigoriev I.V."/>
            <person name="Corrochano L.M."/>
            <person name="Nicolas F.E."/>
            <person name="Garre V."/>
        </authorList>
    </citation>
    <scope>NUCLEOTIDE SEQUENCE [LARGE SCALE GENOMIC DNA]</scope>
    <source>
        <strain evidence="2 3">L51</strain>
    </source>
</reference>
<dbReference type="Proteomes" id="UP001448207">
    <property type="component" value="Unassembled WGS sequence"/>
</dbReference>
<dbReference type="InterPro" id="IPR001163">
    <property type="entry name" value="Sm_dom_euk/arc"/>
</dbReference>
<dbReference type="PANTHER" id="PTHR10701">
    <property type="entry name" value="SMALL NUCLEAR RIBONUCLEOPROTEIN-ASSOCIATED PROTEIN B AND N"/>
    <property type="match status" value="1"/>
</dbReference>
<dbReference type="InterPro" id="IPR034110">
    <property type="entry name" value="LSMD1_Sm"/>
</dbReference>
<dbReference type="Pfam" id="PF01423">
    <property type="entry name" value="LSM"/>
    <property type="match status" value="1"/>
</dbReference>
<dbReference type="SUPFAM" id="SSF50182">
    <property type="entry name" value="Sm-like ribonucleoproteins"/>
    <property type="match status" value="1"/>
</dbReference>
<evidence type="ECO:0000313" key="2">
    <source>
        <dbReference type="EMBL" id="KAL0083067.1"/>
    </source>
</evidence>
<feature type="domain" description="Sm" evidence="1">
    <location>
        <begin position="9"/>
        <end position="73"/>
    </location>
</feature>
<sequence length="83" mass="9514">MTHQKGNILELEGYLNQKTRVRIRDGRVFIGKFVCIDKQKNIILSQANEYRGAEERLVGSVMIPGAHLTKIETETISDFDMFT</sequence>
<comment type="caution">
    <text evidence="2">The sequence shown here is derived from an EMBL/GenBank/DDBJ whole genome shotgun (WGS) entry which is preliminary data.</text>
</comment>
<dbReference type="Gene3D" id="2.30.30.100">
    <property type="match status" value="1"/>
</dbReference>
<dbReference type="InterPro" id="IPR050914">
    <property type="entry name" value="snRNP_SmB/NAA38-like"/>
</dbReference>
<dbReference type="SMART" id="SM00651">
    <property type="entry name" value="Sm"/>
    <property type="match status" value="1"/>
</dbReference>
<dbReference type="PANTHER" id="PTHR10701:SF5">
    <property type="entry name" value="N-ALPHA-ACETYLTRANSFERASE 38, NATC AUXILIARY SUBUNIT"/>
    <property type="match status" value="1"/>
</dbReference>
<evidence type="ECO:0000313" key="3">
    <source>
        <dbReference type="Proteomes" id="UP001448207"/>
    </source>
</evidence>